<dbReference type="AlphaFoldDB" id="A0AAN0WD90"/>
<gene>
    <name evidence="1" type="ORF">SB48_HM08orf05512</name>
</gene>
<reference evidence="2" key="1">
    <citation type="submission" date="2015-01" db="EMBL/GenBank/DDBJ databases">
        <title>Comparative genome analysis of Bacillus coagulans HM-08, Clostridium butyricum HM-68, Bacillus subtilis HM-66 and Bacillus paralicheniformis BL-09.</title>
        <authorList>
            <person name="Zhang H."/>
        </authorList>
    </citation>
    <scope>NUCLEOTIDE SEQUENCE [LARGE SCALE GENOMIC DNA]</scope>
    <source>
        <strain evidence="2">HM-08</strain>
    </source>
</reference>
<dbReference type="Proteomes" id="UP000032024">
    <property type="component" value="Chromosome"/>
</dbReference>
<evidence type="ECO:0000313" key="1">
    <source>
        <dbReference type="EMBL" id="AJO24236.1"/>
    </source>
</evidence>
<accession>A0AAN0WD90</accession>
<proteinExistence type="predicted"/>
<keyword evidence="2" id="KW-1185">Reference proteome</keyword>
<dbReference type="EMBL" id="CP010525">
    <property type="protein sequence ID" value="AJO24236.1"/>
    <property type="molecule type" value="Genomic_DNA"/>
</dbReference>
<protein>
    <submittedName>
        <fullName evidence="1">Uncharacterized protein</fullName>
    </submittedName>
</protein>
<evidence type="ECO:0000313" key="2">
    <source>
        <dbReference type="Proteomes" id="UP000032024"/>
    </source>
</evidence>
<sequence>MNGKLVKNKSGGRITFHLSPWLSVAAIGIHCLRFFRIDIFCSAKAGSLSTLFSICSYRVFLQ</sequence>
<name>A0AAN0WD90_HEYCO</name>
<organism evidence="1 2">
    <name type="scientific">Heyndrickxia coagulans</name>
    <name type="common">Weizmannia coagulans</name>
    <dbReference type="NCBI Taxonomy" id="1398"/>
    <lineage>
        <taxon>Bacteria</taxon>
        <taxon>Bacillati</taxon>
        <taxon>Bacillota</taxon>
        <taxon>Bacilli</taxon>
        <taxon>Bacillales</taxon>
        <taxon>Bacillaceae</taxon>
        <taxon>Heyndrickxia</taxon>
    </lineage>
</organism>